<dbReference type="InterPro" id="IPR001353">
    <property type="entry name" value="Proteasome_sua/b"/>
</dbReference>
<keyword evidence="5 7" id="KW-0647">Proteasome</keyword>
<evidence type="ECO:0000313" key="9">
    <source>
        <dbReference type="EMBL" id="KAG5452195.1"/>
    </source>
</evidence>
<feature type="domain" description="Proteasome alpha-type subunits" evidence="8">
    <location>
        <begin position="61"/>
        <end position="83"/>
    </location>
</feature>
<dbReference type="OrthoDB" id="431557at2759"/>
<protein>
    <recommendedName>
        <fullName evidence="3">Proteasome subunit alpha type-5</fullName>
    </recommendedName>
</protein>
<gene>
    <name evidence="9" type="ORF">CSKR_104296</name>
</gene>
<dbReference type="InterPro" id="IPR033812">
    <property type="entry name" value="Proteasome_alpha_type_5"/>
</dbReference>
<dbReference type="GO" id="GO:0005634">
    <property type="term" value="C:nucleus"/>
    <property type="evidence" value="ECO:0007669"/>
    <property type="project" value="UniProtKB-SubCell"/>
</dbReference>
<comment type="caution">
    <text evidence="9">The sequence shown here is derived from an EMBL/GenBank/DDBJ whole genome shotgun (WGS) entry which is preliminary data.</text>
</comment>
<dbReference type="PROSITE" id="PS00388">
    <property type="entry name" value="PROTEASOME_ALPHA_1"/>
    <property type="match status" value="1"/>
</dbReference>
<organism evidence="9 10">
    <name type="scientific">Clonorchis sinensis</name>
    <name type="common">Chinese liver fluke</name>
    <dbReference type="NCBI Taxonomy" id="79923"/>
    <lineage>
        <taxon>Eukaryota</taxon>
        <taxon>Metazoa</taxon>
        <taxon>Spiralia</taxon>
        <taxon>Lophotrochozoa</taxon>
        <taxon>Platyhelminthes</taxon>
        <taxon>Trematoda</taxon>
        <taxon>Digenea</taxon>
        <taxon>Opisthorchiida</taxon>
        <taxon>Opisthorchiata</taxon>
        <taxon>Opisthorchiidae</taxon>
        <taxon>Clonorchis</taxon>
    </lineage>
</organism>
<evidence type="ECO:0000256" key="1">
    <source>
        <dbReference type="ARBA" id="ARBA00004123"/>
    </source>
</evidence>
<comment type="similarity">
    <text evidence="7">Belongs to the peptidase T1A family.</text>
</comment>
<evidence type="ECO:0000256" key="2">
    <source>
        <dbReference type="ARBA" id="ARBA00004496"/>
    </source>
</evidence>
<dbReference type="InterPro" id="IPR050115">
    <property type="entry name" value="Proteasome_alpha"/>
</dbReference>
<dbReference type="InterPro" id="IPR000426">
    <property type="entry name" value="Proteasome_asu_N"/>
</dbReference>
<dbReference type="FunFam" id="3.60.20.10:FF:000019">
    <property type="entry name" value="Proteasome subunit alpha type"/>
    <property type="match status" value="1"/>
</dbReference>
<proteinExistence type="inferred from homology"/>
<dbReference type="EMBL" id="NIRI02000042">
    <property type="protein sequence ID" value="KAG5452195.1"/>
    <property type="molecule type" value="Genomic_DNA"/>
</dbReference>
<evidence type="ECO:0000256" key="5">
    <source>
        <dbReference type="ARBA" id="ARBA00022942"/>
    </source>
</evidence>
<dbReference type="Pfam" id="PF10584">
    <property type="entry name" value="Proteasome_A_N"/>
    <property type="match status" value="1"/>
</dbReference>
<dbReference type="PROSITE" id="PS51475">
    <property type="entry name" value="PROTEASOME_ALPHA_2"/>
    <property type="match status" value="1"/>
</dbReference>
<dbReference type="SMART" id="SM00948">
    <property type="entry name" value="Proteasome_A_N"/>
    <property type="match status" value="1"/>
</dbReference>
<dbReference type="Proteomes" id="UP000286415">
    <property type="component" value="Unassembled WGS sequence"/>
</dbReference>
<dbReference type="AlphaFoldDB" id="A0A8T1MTK4"/>
<evidence type="ECO:0000259" key="8">
    <source>
        <dbReference type="PROSITE" id="PS00388"/>
    </source>
</evidence>
<dbReference type="NCBIfam" id="NF003075">
    <property type="entry name" value="PRK03996.1"/>
    <property type="match status" value="1"/>
</dbReference>
<dbReference type="GO" id="GO:0043161">
    <property type="term" value="P:proteasome-mediated ubiquitin-dependent protein catabolic process"/>
    <property type="evidence" value="ECO:0007669"/>
    <property type="project" value="InterPro"/>
</dbReference>
<dbReference type="GO" id="GO:0005829">
    <property type="term" value="C:cytosol"/>
    <property type="evidence" value="ECO:0007669"/>
    <property type="project" value="UniProtKB-ARBA"/>
</dbReference>
<evidence type="ECO:0000256" key="6">
    <source>
        <dbReference type="ARBA" id="ARBA00023242"/>
    </source>
</evidence>
<name>A0A8T1MTK4_CLOSI</name>
<keyword evidence="4" id="KW-0963">Cytoplasm</keyword>
<reference evidence="9 10" key="1">
    <citation type="journal article" date="2018" name="Biotechnol. Adv.">
        <title>Improved genomic resources and new bioinformatic workflow for the carcinogenic parasite Clonorchis sinensis: Biotechnological implications.</title>
        <authorList>
            <person name="Wang D."/>
            <person name="Korhonen P.K."/>
            <person name="Gasser R.B."/>
            <person name="Young N.D."/>
        </authorList>
    </citation>
    <scope>NUCLEOTIDE SEQUENCE [LARGE SCALE GENOMIC DNA]</scope>
    <source>
        <strain evidence="9">Cs-k2</strain>
    </source>
</reference>
<evidence type="ECO:0000256" key="4">
    <source>
        <dbReference type="ARBA" id="ARBA00022490"/>
    </source>
</evidence>
<dbReference type="SUPFAM" id="SSF56235">
    <property type="entry name" value="N-terminal nucleophile aminohydrolases (Ntn hydrolases)"/>
    <property type="match status" value="1"/>
</dbReference>
<dbReference type="PANTHER" id="PTHR11599">
    <property type="entry name" value="PROTEASOME SUBUNIT ALPHA/BETA"/>
    <property type="match status" value="1"/>
</dbReference>
<dbReference type="InterPro" id="IPR029055">
    <property type="entry name" value="Ntn_hydrolases_N"/>
</dbReference>
<keyword evidence="6" id="KW-0539">Nucleus</keyword>
<evidence type="ECO:0000256" key="7">
    <source>
        <dbReference type="PROSITE-ProRule" id="PRU00808"/>
    </source>
</evidence>
<dbReference type="Pfam" id="PF00227">
    <property type="entry name" value="Proteasome"/>
    <property type="match status" value="1"/>
</dbReference>
<comment type="subcellular location">
    <subcellularLocation>
        <location evidence="2">Cytoplasm</location>
    </subcellularLocation>
    <subcellularLocation>
        <location evidence="1">Nucleus</location>
    </subcellularLocation>
</comment>
<dbReference type="InterPro" id="IPR023332">
    <property type="entry name" value="Proteasome_alpha-type"/>
</dbReference>
<dbReference type="Gene3D" id="3.60.20.10">
    <property type="entry name" value="Glutamine Phosphoribosylpyrophosphate, subunit 1, domain 1"/>
    <property type="match status" value="1"/>
</dbReference>
<keyword evidence="10" id="KW-1185">Reference proteome</keyword>
<sequence length="445" mass="48561">MKPKELQSALISSLLIHILILLASSRARKKLYQAHRPDVDPSSGGLRVLNPRAHYPAPVEYDRGVNTFSPEGRLFQVEYAIEATKLGSTGIGIKTPEGIVLAVEKRVNSPLIVPSSIEKIFKVDDHIACAVSGLVADARTLIERARTEAAHHWFVYNEKMSVEDVTKAVSNLALAFGDDDVDSGAMSRPFGAALMFAGIDENGPQLIHMDPSGTYIRYDAKAIGSGSEGAQQALQEVFHSNMTLHEGCKHALSILKQVMEEKLDSTNVELATVSSQYNFHLYNKDEVHNLIQELARVTYPFTAPLSLAAIWHGHRHFGTSLRTLTLSISGTLKQDGRCTALSCSLDSISIGVCLLSETGIQDQSALFTSGDPQAVAAGSISVGTVLSDRLIAFPLMFVSVWFVWQRLYPVNAAVIAVYPKYPFKSQQTAAMILLSHCFKRPVAAR</sequence>
<dbReference type="CDD" id="cd03753">
    <property type="entry name" value="proteasome_alpha_type_5"/>
    <property type="match status" value="1"/>
</dbReference>
<dbReference type="GO" id="GO:0019773">
    <property type="term" value="C:proteasome core complex, alpha-subunit complex"/>
    <property type="evidence" value="ECO:0007669"/>
    <property type="project" value="UniProtKB-UniRule"/>
</dbReference>
<evidence type="ECO:0000313" key="10">
    <source>
        <dbReference type="Proteomes" id="UP000286415"/>
    </source>
</evidence>
<evidence type="ECO:0000256" key="3">
    <source>
        <dbReference type="ARBA" id="ARBA00021343"/>
    </source>
</evidence>
<reference evidence="9 10" key="2">
    <citation type="journal article" date="2021" name="Genomics">
        <title>High-quality reference genome for Clonorchis sinensis.</title>
        <authorList>
            <person name="Young N.D."/>
            <person name="Stroehlein A.J."/>
            <person name="Kinkar L."/>
            <person name="Wang T."/>
            <person name="Sohn W.M."/>
            <person name="Chang B.C.H."/>
            <person name="Kaur P."/>
            <person name="Weisz D."/>
            <person name="Dudchenko O."/>
            <person name="Aiden E.L."/>
            <person name="Korhonen P.K."/>
            <person name="Gasser R.B."/>
        </authorList>
    </citation>
    <scope>NUCLEOTIDE SEQUENCE [LARGE SCALE GENOMIC DNA]</scope>
    <source>
        <strain evidence="9">Cs-k2</strain>
    </source>
</reference>
<accession>A0A8T1MTK4</accession>